<organism evidence="2 3">
    <name type="scientific">Hyaloscypha bicolor E</name>
    <dbReference type="NCBI Taxonomy" id="1095630"/>
    <lineage>
        <taxon>Eukaryota</taxon>
        <taxon>Fungi</taxon>
        <taxon>Dikarya</taxon>
        <taxon>Ascomycota</taxon>
        <taxon>Pezizomycotina</taxon>
        <taxon>Leotiomycetes</taxon>
        <taxon>Helotiales</taxon>
        <taxon>Hyaloscyphaceae</taxon>
        <taxon>Hyaloscypha</taxon>
        <taxon>Hyaloscypha bicolor</taxon>
    </lineage>
</organism>
<feature type="region of interest" description="Disordered" evidence="1">
    <location>
        <begin position="21"/>
        <end position="44"/>
    </location>
</feature>
<feature type="region of interest" description="Disordered" evidence="1">
    <location>
        <begin position="123"/>
        <end position="147"/>
    </location>
</feature>
<feature type="region of interest" description="Disordered" evidence="1">
    <location>
        <begin position="320"/>
        <end position="407"/>
    </location>
</feature>
<gene>
    <name evidence="2" type="ORF">K444DRAFT_170439</name>
</gene>
<feature type="compositionally biased region" description="Polar residues" evidence="1">
    <location>
        <begin position="32"/>
        <end position="44"/>
    </location>
</feature>
<evidence type="ECO:0000313" key="2">
    <source>
        <dbReference type="EMBL" id="PMD53397.1"/>
    </source>
</evidence>
<accession>A0A2J6SRL3</accession>
<proteinExistence type="predicted"/>
<dbReference type="RefSeq" id="XP_024730301.1">
    <property type="nucleotide sequence ID" value="XM_024870729.1"/>
</dbReference>
<sequence length="485" mass="51968">MTSLGDSHSACEGSLIAQGAKQAKDDDLCPQDASTQEASPSSILPSDYLLSARATLAADAHTCTPPDQSFQGKAQLDTTAANSDPNGITIIDPFITGLLFQSPAYTSNRRNNAQRNLELTLPYRTSSANDAESSDDSEASNEYSWTAQTKTPDGRVSIIVISTDTGAPTNFIFRLALDRIGDFEEFPIPQRKLKAYTNPLDKNRKEVPKFFVLLPLYNSKLGLNEVVRLKVFELSDGTNGFDIILGRTFLRSHGGHRFLGKVEKASLAEPGLASIGDNSFGALFGSKRTNEQRLLDAQEDNRFHEQNKATASNLYASSGLGSQSSAGGTWAGTTGLSQDPTARTSGTATQNPSAQQPNGFPFYQGTGAGQQRPDTWNPSAQQPNGSPFYHGTRTGQQRPDRNAPLRDLQGDFASRRSNTNDSDATNFSGNTIFSSITRRTTASTISTCSSIPATPTVEGKAAERAADCSVPESCASGDVPKQNNE</sequence>
<feature type="region of interest" description="Disordered" evidence="1">
    <location>
        <begin position="449"/>
        <end position="485"/>
    </location>
</feature>
<protein>
    <submittedName>
        <fullName evidence="2">Uncharacterized protein</fullName>
    </submittedName>
</protein>
<dbReference type="Proteomes" id="UP000235371">
    <property type="component" value="Unassembled WGS sequence"/>
</dbReference>
<evidence type="ECO:0000256" key="1">
    <source>
        <dbReference type="SAM" id="MobiDB-lite"/>
    </source>
</evidence>
<dbReference type="EMBL" id="KZ613883">
    <property type="protein sequence ID" value="PMD53397.1"/>
    <property type="molecule type" value="Genomic_DNA"/>
</dbReference>
<feature type="compositionally biased region" description="Low complexity" evidence="1">
    <location>
        <begin position="320"/>
        <end position="335"/>
    </location>
</feature>
<dbReference type="AlphaFoldDB" id="A0A2J6SRL3"/>
<keyword evidence="3" id="KW-1185">Reference proteome</keyword>
<feature type="compositionally biased region" description="Polar residues" evidence="1">
    <location>
        <begin position="372"/>
        <end position="385"/>
    </location>
</feature>
<dbReference type="OrthoDB" id="3551302at2759"/>
<evidence type="ECO:0000313" key="3">
    <source>
        <dbReference type="Proteomes" id="UP000235371"/>
    </source>
</evidence>
<feature type="compositionally biased region" description="Polar residues" evidence="1">
    <location>
        <begin position="336"/>
        <end position="358"/>
    </location>
</feature>
<dbReference type="GeneID" id="36578811"/>
<dbReference type="InParanoid" id="A0A2J6SRL3"/>
<name>A0A2J6SRL3_9HELO</name>
<reference evidence="2 3" key="1">
    <citation type="submission" date="2016-04" db="EMBL/GenBank/DDBJ databases">
        <title>A degradative enzymes factory behind the ericoid mycorrhizal symbiosis.</title>
        <authorList>
            <consortium name="DOE Joint Genome Institute"/>
            <person name="Martino E."/>
            <person name="Morin E."/>
            <person name="Grelet G."/>
            <person name="Kuo A."/>
            <person name="Kohler A."/>
            <person name="Daghino S."/>
            <person name="Barry K."/>
            <person name="Choi C."/>
            <person name="Cichocki N."/>
            <person name="Clum A."/>
            <person name="Copeland A."/>
            <person name="Hainaut M."/>
            <person name="Haridas S."/>
            <person name="Labutti K."/>
            <person name="Lindquist E."/>
            <person name="Lipzen A."/>
            <person name="Khouja H.-R."/>
            <person name="Murat C."/>
            <person name="Ohm R."/>
            <person name="Olson A."/>
            <person name="Spatafora J."/>
            <person name="Veneault-Fourrey C."/>
            <person name="Henrissat B."/>
            <person name="Grigoriev I."/>
            <person name="Martin F."/>
            <person name="Perotto S."/>
        </authorList>
    </citation>
    <scope>NUCLEOTIDE SEQUENCE [LARGE SCALE GENOMIC DNA]</scope>
    <source>
        <strain evidence="2 3">E</strain>
    </source>
</reference>